<evidence type="ECO:0000256" key="6">
    <source>
        <dbReference type="PROSITE-ProRule" id="PRU00433"/>
    </source>
</evidence>
<organism evidence="9 10">
    <name type="scientific">Verticiella sediminum</name>
    <dbReference type="NCBI Taxonomy" id="1247510"/>
    <lineage>
        <taxon>Bacteria</taxon>
        <taxon>Pseudomonadati</taxon>
        <taxon>Pseudomonadota</taxon>
        <taxon>Betaproteobacteria</taxon>
        <taxon>Burkholderiales</taxon>
        <taxon>Alcaligenaceae</taxon>
        <taxon>Verticiella</taxon>
    </lineage>
</organism>
<comment type="caution">
    <text evidence="9">The sequence shown here is derived from an EMBL/GenBank/DDBJ whole genome shotgun (WGS) entry which is preliminary data.</text>
</comment>
<keyword evidence="2 6" id="KW-0349">Heme</keyword>
<feature type="chain" id="PRO_5021894477" evidence="7">
    <location>
        <begin position="24"/>
        <end position="280"/>
    </location>
</feature>
<dbReference type="GO" id="GO:0009055">
    <property type="term" value="F:electron transfer activity"/>
    <property type="evidence" value="ECO:0007669"/>
    <property type="project" value="InterPro"/>
</dbReference>
<dbReference type="Pfam" id="PF00034">
    <property type="entry name" value="Cytochrom_C"/>
    <property type="match status" value="1"/>
</dbReference>
<evidence type="ECO:0000259" key="8">
    <source>
        <dbReference type="PROSITE" id="PS51007"/>
    </source>
</evidence>
<keyword evidence="3 6" id="KW-0479">Metal-binding</keyword>
<evidence type="ECO:0000313" key="9">
    <source>
        <dbReference type="EMBL" id="TSH99192.1"/>
    </source>
</evidence>
<dbReference type="InterPro" id="IPR051811">
    <property type="entry name" value="Cytochrome_c550/c551-like"/>
</dbReference>
<dbReference type="AlphaFoldDB" id="A0A556B205"/>
<keyword evidence="10" id="KW-1185">Reference proteome</keyword>
<dbReference type="EMBL" id="VLTJ01000001">
    <property type="protein sequence ID" value="TSH99192.1"/>
    <property type="molecule type" value="Genomic_DNA"/>
</dbReference>
<evidence type="ECO:0000256" key="3">
    <source>
        <dbReference type="ARBA" id="ARBA00022723"/>
    </source>
</evidence>
<dbReference type="OrthoDB" id="5728201at2"/>
<dbReference type="PANTHER" id="PTHR37823:SF1">
    <property type="entry name" value="CYTOCHROME C-553-LIKE"/>
    <property type="match status" value="1"/>
</dbReference>
<dbReference type="PROSITE" id="PS51007">
    <property type="entry name" value="CYTC"/>
    <property type="match status" value="1"/>
</dbReference>
<dbReference type="PANTHER" id="PTHR37823">
    <property type="entry name" value="CYTOCHROME C-553-LIKE"/>
    <property type="match status" value="1"/>
</dbReference>
<keyword evidence="5 6" id="KW-0408">Iron</keyword>
<evidence type="ECO:0000313" key="10">
    <source>
        <dbReference type="Proteomes" id="UP000318405"/>
    </source>
</evidence>
<evidence type="ECO:0000256" key="7">
    <source>
        <dbReference type="SAM" id="SignalP"/>
    </source>
</evidence>
<keyword evidence="4" id="KW-0249">Electron transport</keyword>
<gene>
    <name evidence="9" type="ORF">FOZ76_00200</name>
</gene>
<dbReference type="GO" id="GO:0020037">
    <property type="term" value="F:heme binding"/>
    <property type="evidence" value="ECO:0007669"/>
    <property type="project" value="InterPro"/>
</dbReference>
<accession>A0A556B205</accession>
<dbReference type="Gene3D" id="1.10.760.10">
    <property type="entry name" value="Cytochrome c-like domain"/>
    <property type="match status" value="1"/>
</dbReference>
<proteinExistence type="predicted"/>
<dbReference type="InterPro" id="IPR009056">
    <property type="entry name" value="Cyt_c-like_dom"/>
</dbReference>
<evidence type="ECO:0000256" key="5">
    <source>
        <dbReference type="ARBA" id="ARBA00023004"/>
    </source>
</evidence>
<name>A0A556B205_9BURK</name>
<feature type="domain" description="Cytochrome c" evidence="8">
    <location>
        <begin position="181"/>
        <end position="269"/>
    </location>
</feature>
<protein>
    <submittedName>
        <fullName evidence="9">Cytochrome c</fullName>
    </submittedName>
</protein>
<sequence length="280" mass="29779">MRTLCLPLLVVACSLAASAAAQAATLAVQAGAGQRTVSTEELLARPDAQAVEIPADVAYKRDMRYRAVPIAALLEGVAPEATLQAVALDGFVADLAAAPLLATDPAGARAWLAIEPPGQPWPALGEGKPSAGPFYLVWTNPAAGGIVPEQWPYQMAALRLVAPAAERFPAMQPQAGTSEDSPVWRGFQVFRTHCMVCHTLNGQGDASMGPDLNQPHSPTEYMIADALRMYLRDPQALRHWPQARMPAFDENILPQADLDALLAYLGHMAQSRGQGGADTR</sequence>
<dbReference type="InterPro" id="IPR036909">
    <property type="entry name" value="Cyt_c-like_dom_sf"/>
</dbReference>
<dbReference type="RefSeq" id="WP_143946101.1">
    <property type="nucleotide sequence ID" value="NZ_BAABMB010000001.1"/>
</dbReference>
<keyword evidence="7" id="KW-0732">Signal</keyword>
<feature type="signal peptide" evidence="7">
    <location>
        <begin position="1"/>
        <end position="23"/>
    </location>
</feature>
<evidence type="ECO:0000256" key="2">
    <source>
        <dbReference type="ARBA" id="ARBA00022617"/>
    </source>
</evidence>
<dbReference type="Proteomes" id="UP000318405">
    <property type="component" value="Unassembled WGS sequence"/>
</dbReference>
<evidence type="ECO:0000256" key="4">
    <source>
        <dbReference type="ARBA" id="ARBA00022982"/>
    </source>
</evidence>
<dbReference type="SUPFAM" id="SSF46626">
    <property type="entry name" value="Cytochrome c"/>
    <property type="match status" value="1"/>
</dbReference>
<reference evidence="9 10" key="1">
    <citation type="submission" date="2019-07" db="EMBL/GenBank/DDBJ databases">
        <title>Qingshengfaniella alkalisoli gen. nov., sp. nov., isolated from saline soil.</title>
        <authorList>
            <person name="Xu L."/>
            <person name="Huang X.-X."/>
            <person name="Sun J.-Q."/>
        </authorList>
    </citation>
    <scope>NUCLEOTIDE SEQUENCE [LARGE SCALE GENOMIC DNA]</scope>
    <source>
        <strain evidence="9 10">DSM 27279</strain>
    </source>
</reference>
<dbReference type="GO" id="GO:0046872">
    <property type="term" value="F:metal ion binding"/>
    <property type="evidence" value="ECO:0007669"/>
    <property type="project" value="UniProtKB-KW"/>
</dbReference>
<evidence type="ECO:0000256" key="1">
    <source>
        <dbReference type="ARBA" id="ARBA00022448"/>
    </source>
</evidence>
<keyword evidence="1" id="KW-0813">Transport</keyword>